<evidence type="ECO:0000313" key="4">
    <source>
        <dbReference type="Proteomes" id="UP000559885"/>
    </source>
</evidence>
<dbReference type="Pfam" id="PF10145">
    <property type="entry name" value="PhageMin_Tail"/>
    <property type="match status" value="1"/>
</dbReference>
<keyword evidence="1" id="KW-1188">Viral release from host cell</keyword>
<dbReference type="RefSeq" id="WP_185373290.1">
    <property type="nucleotide sequence ID" value="NZ_JAARRM010000002.1"/>
</dbReference>
<dbReference type="EMBL" id="JAARRM010000002">
    <property type="protein sequence ID" value="MBC1521400.1"/>
    <property type="molecule type" value="Genomic_DNA"/>
</dbReference>
<evidence type="ECO:0000313" key="3">
    <source>
        <dbReference type="EMBL" id="MBC1521400.1"/>
    </source>
</evidence>
<evidence type="ECO:0000256" key="1">
    <source>
        <dbReference type="ARBA" id="ARBA00022612"/>
    </source>
</evidence>
<proteinExistence type="predicted"/>
<gene>
    <name evidence="3" type="ORF">HB912_07045</name>
</gene>
<dbReference type="Proteomes" id="UP000559885">
    <property type="component" value="Unassembled WGS sequence"/>
</dbReference>
<evidence type="ECO:0000259" key="2">
    <source>
        <dbReference type="Pfam" id="PF10145"/>
    </source>
</evidence>
<feature type="domain" description="Phage tail tape measure protein" evidence="2">
    <location>
        <begin position="138"/>
        <end position="341"/>
    </location>
</feature>
<reference evidence="3 4" key="1">
    <citation type="submission" date="2020-03" db="EMBL/GenBank/DDBJ databases">
        <title>Soil Listeria distribution.</title>
        <authorList>
            <person name="Liao J."/>
            <person name="Wiedmann M."/>
        </authorList>
    </citation>
    <scope>NUCLEOTIDE SEQUENCE [LARGE SCALE GENOMIC DNA]</scope>
    <source>
        <strain evidence="3 4">FSL L7-1507</strain>
    </source>
</reference>
<organism evidence="3 4">
    <name type="scientific">Listeria aquatica</name>
    <dbReference type="NCBI Taxonomy" id="1494960"/>
    <lineage>
        <taxon>Bacteria</taxon>
        <taxon>Bacillati</taxon>
        <taxon>Bacillota</taxon>
        <taxon>Bacilli</taxon>
        <taxon>Bacillales</taxon>
        <taxon>Listeriaceae</taxon>
        <taxon>Listeria</taxon>
    </lineage>
</organism>
<accession>A0A841ZR03</accession>
<dbReference type="PANTHER" id="PTHR37813:SF1">
    <property type="entry name" value="FELS-2 PROPHAGE PROTEIN"/>
    <property type="match status" value="1"/>
</dbReference>
<comment type="caution">
    <text evidence="3">The sequence shown here is derived from an EMBL/GenBank/DDBJ whole genome shotgun (WGS) entry which is preliminary data.</text>
</comment>
<dbReference type="AlphaFoldDB" id="A0A841ZR03"/>
<dbReference type="PANTHER" id="PTHR37813">
    <property type="entry name" value="FELS-2 PROPHAGE PROTEIN"/>
    <property type="match status" value="1"/>
</dbReference>
<dbReference type="InterPro" id="IPR010090">
    <property type="entry name" value="Phage_tape_meas"/>
</dbReference>
<protein>
    <submittedName>
        <fullName evidence="3">Phage tail tape measure protein</fullName>
    </submittedName>
</protein>
<sequence length="1265" mass="138770">MTKAGEIYYDIKLKDNGVASKLSNIDRQMQRADKAGQRTARSISQVGNQKISTRNVDVWADRVEKIGSNITNVGHRMTKVGTAMSVGFTLPIVAGLTKATHSYMEFDEQVTEINSLLRESGETSKEFGDRYDKIASYAQKASVKYGVASKQTLHGMEEMVKKGYDINQTMASMPSIFDAARASGDDFETVMSVTTSTLEQFGMISKDTNQQMQYTQHVADTLTYIADKTASGFVDMGYAMQYVGPVSHSLGYSLEDTAAAIGILSNRGIEGQKAGTGMRGMLTSLLKPSDNAAAAMKQIGLSIQDSKGNMKDLPTLLDDINKGTKDMTKTQKNAILTTIFGREPLSAVNTLLEAGGDSLRKYSKGAKEASGYTKEVADNMRKAKKFSIDQFKASLEVLEQNVGQKLMPALTPIIEWANDMIDKFNSLDGEQQQQILKWVGIAAAAGPVLSISGKMVSATGNLVTGFARLWRFLGEGSSLLPSVAGNIGKTAGVAGSATGAVSGLTGAFSAWPVVLGVAGAALLGVGIYALDKHISKVEESRERVNKWGYDIGEQADKSMTKFDTFSSKAKASIDLFAQGATDDSKQIVQAFKGMGDEIISNTEKSLKDFTDSYDGYSAAVKNILKGSYEEEKKQAKERKKDVTAQQNDIKSIYENAAKNHRNLSSEESKMVSNIYKAMQEEQIESLDISNKKKKQMIKAMNGDVSGLNRQALQEQSTYFSEQLTDIQKKYDKQEKSLKKSYDKGQINKKTYNEALRQLDRERNDASFAAGKAWVETTRKLNDELGLSTKDSEKIIKAGLKELGLNYDDFTRNVQEKAGKVKDASKLISDGASDADIAWQHLVLDDKTGRVKTNLNDVIQDSSKSEKGWNNLKFIMKEAKLTSDAKEVIASALIENGRWDKMTFAEKELVVQYKDALYVENALRDAGVWNNLKMEQKQMIANAKTGIGLKTALIDMGVWDKVNPHVKQLLADNTDLINKINNGKSFIVEYNGKKVELKKLLSNNTDLLNKLKTGKSVIVNYNGEKIDLKYLFGNNLDLLNKFKSGKKTISDYNSNFNPLTKTLKLITDSLNGVTSRISEIDRTWSNFRPHGKTLTISKVMETPGLAPNAATGTNYHSGGPLLVNDAKGSKYEELVTTPNGQSFIPQGRNVLLDLPRGSSVLRGDKTAELMKNIPRFEKGTTNDLSIFNPTITPINTPFSKDISERKAIRRATGSTTEENMLGVLTAILNETKKLVKKPIAKVEKTDINNELGKAVGTEFYGGGITL</sequence>
<name>A0A841ZR03_9LIST</name>
<dbReference type="NCBIfam" id="TIGR01760">
    <property type="entry name" value="tape_meas_TP901"/>
    <property type="match status" value="1"/>
</dbReference>